<evidence type="ECO:0000313" key="1">
    <source>
        <dbReference type="EMBL" id="KAF0025761.1"/>
    </source>
</evidence>
<gene>
    <name evidence="1" type="ORF">F2P81_022642</name>
</gene>
<proteinExistence type="predicted"/>
<sequence>MERMSDRQILFQAPVPVVLLPVSSPSLRRCCAALAVSYAAQCWDVENPLRRRDGERSRAREDERREKNLRISLCDTLDVPDLCFTSVVANVIKHG</sequence>
<reference evidence="1 2" key="1">
    <citation type="submission" date="2019-06" db="EMBL/GenBank/DDBJ databases">
        <title>Draft genomes of female and male turbot (Scophthalmus maximus).</title>
        <authorList>
            <person name="Xu H."/>
            <person name="Xu X.-W."/>
            <person name="Shao C."/>
            <person name="Chen S."/>
        </authorList>
    </citation>
    <scope>NUCLEOTIDE SEQUENCE [LARGE SCALE GENOMIC DNA]</scope>
    <source>
        <strain evidence="1">Ysfricsl-2016a</strain>
        <tissue evidence="1">Blood</tissue>
    </source>
</reference>
<comment type="caution">
    <text evidence="1">The sequence shown here is derived from an EMBL/GenBank/DDBJ whole genome shotgun (WGS) entry which is preliminary data.</text>
</comment>
<dbReference type="EMBL" id="VEVO01000020">
    <property type="protein sequence ID" value="KAF0025761.1"/>
    <property type="molecule type" value="Genomic_DNA"/>
</dbReference>
<protein>
    <submittedName>
        <fullName evidence="1">Uncharacterized protein</fullName>
    </submittedName>
</protein>
<evidence type="ECO:0000313" key="2">
    <source>
        <dbReference type="Proteomes" id="UP000438429"/>
    </source>
</evidence>
<organism evidence="1 2">
    <name type="scientific">Scophthalmus maximus</name>
    <name type="common">Turbot</name>
    <name type="synonym">Psetta maxima</name>
    <dbReference type="NCBI Taxonomy" id="52904"/>
    <lineage>
        <taxon>Eukaryota</taxon>
        <taxon>Metazoa</taxon>
        <taxon>Chordata</taxon>
        <taxon>Craniata</taxon>
        <taxon>Vertebrata</taxon>
        <taxon>Euteleostomi</taxon>
        <taxon>Actinopterygii</taxon>
        <taxon>Neopterygii</taxon>
        <taxon>Teleostei</taxon>
        <taxon>Neoteleostei</taxon>
        <taxon>Acanthomorphata</taxon>
        <taxon>Carangaria</taxon>
        <taxon>Pleuronectiformes</taxon>
        <taxon>Pleuronectoidei</taxon>
        <taxon>Scophthalmidae</taxon>
        <taxon>Scophthalmus</taxon>
    </lineage>
</organism>
<accession>A0A6A4S3K5</accession>
<name>A0A6A4S3K5_SCOMX</name>
<dbReference type="Proteomes" id="UP000438429">
    <property type="component" value="Unassembled WGS sequence"/>
</dbReference>
<dbReference type="AlphaFoldDB" id="A0A6A4S3K5"/>